<evidence type="ECO:0000313" key="3">
    <source>
        <dbReference type="Proteomes" id="UP000321485"/>
    </source>
</evidence>
<dbReference type="Proteomes" id="UP000321485">
    <property type="component" value="Unassembled WGS sequence"/>
</dbReference>
<sequence length="98" mass="10149">MNKSVRFLSVAAVAAFAAFGAHADEADASQFATKFETNRTRAEVAAEAATVAQTRSIEPAGSRVVTYKSTADRAAVRAQAAEALRTGQISSGEIGNAM</sequence>
<accession>A0A561XQK7</accession>
<evidence type="ECO:0000313" key="2">
    <source>
        <dbReference type="EMBL" id="TWG38407.1"/>
    </source>
</evidence>
<comment type="caution">
    <text evidence="2">The sequence shown here is derived from an EMBL/GenBank/DDBJ whole genome shotgun (WGS) entry which is preliminary data.</text>
</comment>
<dbReference type="RefSeq" id="WP_056062211.1">
    <property type="nucleotide sequence ID" value="NZ_CAXUSK020000001.1"/>
</dbReference>
<dbReference type="EMBL" id="VJWE01000012">
    <property type="protein sequence ID" value="TWG38407.1"/>
    <property type="molecule type" value="Genomic_DNA"/>
</dbReference>
<organism evidence="2 3">
    <name type="scientific">Acidovorax delafieldii</name>
    <name type="common">Pseudomonas delafieldii</name>
    <dbReference type="NCBI Taxonomy" id="47920"/>
    <lineage>
        <taxon>Bacteria</taxon>
        <taxon>Pseudomonadati</taxon>
        <taxon>Pseudomonadota</taxon>
        <taxon>Betaproteobacteria</taxon>
        <taxon>Burkholderiales</taxon>
        <taxon>Comamonadaceae</taxon>
        <taxon>Acidovorax</taxon>
    </lineage>
</organism>
<proteinExistence type="predicted"/>
<feature type="chain" id="PRO_5021989875" description="DUF4148 domain-containing protein" evidence="1">
    <location>
        <begin position="24"/>
        <end position="98"/>
    </location>
</feature>
<gene>
    <name evidence="2" type="ORF">ATF69_2349</name>
</gene>
<evidence type="ECO:0000256" key="1">
    <source>
        <dbReference type="SAM" id="SignalP"/>
    </source>
</evidence>
<protein>
    <recommendedName>
        <fullName evidence="4">DUF4148 domain-containing protein</fullName>
    </recommendedName>
</protein>
<reference evidence="2 3" key="1">
    <citation type="journal article" date="2015" name="Stand. Genomic Sci.">
        <title>Genomic Encyclopedia of Bacterial and Archaeal Type Strains, Phase III: the genomes of soil and plant-associated and newly described type strains.</title>
        <authorList>
            <person name="Whitman W.B."/>
            <person name="Woyke T."/>
            <person name="Klenk H.P."/>
            <person name="Zhou Y."/>
            <person name="Lilburn T.G."/>
            <person name="Beck B.J."/>
            <person name="De Vos P."/>
            <person name="Vandamme P."/>
            <person name="Eisen J.A."/>
            <person name="Garrity G."/>
            <person name="Hugenholtz P."/>
            <person name="Kyrpides N.C."/>
        </authorList>
    </citation>
    <scope>NUCLEOTIDE SEQUENCE [LARGE SCALE GENOMIC DNA]</scope>
    <source>
        <strain evidence="2 3">DSM 64</strain>
    </source>
</reference>
<feature type="signal peptide" evidence="1">
    <location>
        <begin position="1"/>
        <end position="23"/>
    </location>
</feature>
<dbReference type="GeneID" id="51111411"/>
<name>A0A561XQK7_ACIDE</name>
<dbReference type="AlphaFoldDB" id="A0A561XQK7"/>
<evidence type="ECO:0008006" key="4">
    <source>
        <dbReference type="Google" id="ProtNLM"/>
    </source>
</evidence>
<keyword evidence="1" id="KW-0732">Signal</keyword>